<reference evidence="8" key="1">
    <citation type="submission" date="2020-08" db="EMBL/GenBank/DDBJ databases">
        <title>Identification of Transcription Factors in Gymnema sylvestre.</title>
        <authorList>
            <person name="Kalariya K.A."/>
        </authorList>
    </citation>
    <scope>NUCLEOTIDE SEQUENCE</scope>
</reference>
<dbReference type="InterPro" id="IPR026736">
    <property type="entry name" value="Virilizer"/>
</dbReference>
<dbReference type="Pfam" id="PF15912">
    <property type="entry name" value="VIR_N"/>
    <property type="match status" value="1"/>
</dbReference>
<feature type="compositionally biased region" description="Polar residues" evidence="6">
    <location>
        <begin position="1867"/>
        <end position="1879"/>
    </location>
</feature>
<dbReference type="PANTHER" id="PTHR23185:SF0">
    <property type="entry name" value="PROTEIN VIRILIZER HOMOLOG"/>
    <property type="match status" value="1"/>
</dbReference>
<dbReference type="GO" id="GO:0006397">
    <property type="term" value="P:mRNA processing"/>
    <property type="evidence" value="ECO:0007669"/>
    <property type="project" value="UniProtKB-KW"/>
</dbReference>
<feature type="compositionally biased region" description="Pro residues" evidence="6">
    <location>
        <begin position="1936"/>
        <end position="1945"/>
    </location>
</feature>
<feature type="region of interest" description="Disordered" evidence="6">
    <location>
        <begin position="1512"/>
        <end position="1962"/>
    </location>
</feature>
<sequence length="2202" mass="240663">MGRPEPCVLFAQTFVHDVLDEYVDEVLFAEPVVIAACEFLEQNASSTCSAVKILGGTSPPSFALEVFVQCEGETRFRRLCQPFLYSHSSSNVLEVEAIVTNHLVIRGSYRSLSLVVYGNTTEDLGQFNIEVDLDSSLTNTGNAVEGDLGDLPPALHPTNLPIEESISPLKKLSLKVAKCDIPVEIRQLIQLTFKILDSPNVGVAMDTVLNMLLSLALLHATPSLSSTIKNEKHAVMDCFMGVGDFQHVVNEAKKELLDVHKNLQHELEHAQSEFCAENMFLESAADVDSSKQLVDSFCSYFQFGSNFENAGCPELSQNKNAILWSSLALLLCSAKESCFHFVNSGCMEKLGYAFSHDMLNSASLRLVLLGVVEQATRHSIGCEGFLGWWPREDENIPPGISEGYNQLLKLLMENQHHDVASIVTYILNRLRFYEIACRYEFAVLSILGSLSAVDHITNVTVDMLSNAKIQLKNLLKLISLRGPIEDPSPVAYASRSLLLSDPGLLSYKATSSLINQSNCCFAKWDVDSNVLLLLKERGFLPLSAALLSSHTLRSETGHLMDLFVDIVLYIESIILSLLFSRSGLMFLLSDPDMSTTIIRALKGADNWKKKKQSASLRYASVLISKGFFCHPQEVGFIVEMHLKAINAIDRLITSTPGTEEFLWILWELCGLSRSDCGRQALLALVHYPEALSVLMTALQSVKELDPVSLTTGAAPVNLAIFHAAAEIFEVVVMDSMASSLGAWIDHANELHKILNSSSPGSNKKDAPARLLEWIDAGVVFHRNGAIGLLRYAALLASGGDAHMSSTSILTSDVMDVENVVGEASNSSDGNVIDNLLGKRITEKDFPGVILRDSSIVQLTTAFRILAFISDHSAAAAALYDEGAVMVVHAVLINCKVMLERSSNTYDYLVDEGTECNATSDLLLERNREESLISLLIPSLVLLNNLLQKLQETKEQHRNTKLLSALLQLHREVSPKLAACAFNLSYPYPESTLGFETVCHLLVSILACWPAYGWTPGLFHFLVDNVQATSLLALGPKEICSLFCLLNDLFPDEGLWLWKYSIPMLGPVRAFALGTILGPQKESQINWYLQTGYSEKMLGQLTLQLEKIAQIILHCAISTLRVIQDMIRVFIIRIANLNSDSASALLRPMMLWVSDHLSGPLTLSDADSFKIYQVFEFLAMLLEHPCAKPLLLREDGIKVFVKALENCSAAATSDAKHYLENRDIAKYGFSHITWCIPVLKCIELICGYQGSVLLPGKSERKNPKNLSSGEWSLILSYILKLCKVLPLGKELIACLSAFKELGSSSEGKNALLSILIEDSELDGSHGDERDPRILNAHEWREYHPLQFCWTALLRSFVSQDSEPVHAVKAIRLLSSGALQFCIQENSLSLESVAAIKYLFGVGNDGSAADGFLEGSIKSIQELANLFGSEVFASANSLILLLQKSPSVVKVDDISASVQPPSPSSGSLSLRVHKLSDRSGERIEDYDLNEFGDIFSWECPENFRDRLTQTGVLAKRKMPSLDGPNRRARGDSAPSETTAQSGFSRGSVPPTSSGPTRRDTFRQRKPNTSRPPSMHVDDYVARERSADGTGNPNVIAVPRVGSSSGRPPSIHVDEFMARQRDRQHPLGMASSDATAQPKAAVPENNTDAEKFSKSRPVKPDLDDDLQGIDIVFDAEESDPDDKLPFPQPDDNLPQPASVVVEQSSPHSIVEETESDANENSQFSHLNAPLASTMDENTPSGFSSRMSVSYPERSLTREPSISSEKKFPDQSDESKSYAIKPSGVFDGAPGASSSGFPPSAYGKVKTASAQTPIDSRARQNVYTKAGVQQGASAPSAIGSQGVFDQKFQPSQPPLPPLPPPPTISPSLSQNSDPIVGQSSPFVNSMADMQPSIPPGFHVQGEYFSPYPSSSVLTSSSPLPDSKYGRTSLSSPGRLGSARPHPPLPPTPHPHSMNPSTISSSKNPASQSLVYSQNVHGGVEIQQSSIASSSDIRLNNYSASGAMPASYAPTSLLPPMHFSRPGSIPVGLYGSGQSHHGENMPSISQNTPISLASMHSLPSIGQLQPLQPPQLPRPAAHLRPLVPASPQPEQAGSLGQSPLQMQMQMQPLQVLQQPQISPAHIYYQTPQSENVPRTSQQQQVEHSQVQVLRQPGDGMSQQQDPGMTLQEYFRSPEAIQSLLSDRDKLCQLLEQHPKLMQMLQERLGQL</sequence>
<feature type="compositionally biased region" description="Low complexity" evidence="6">
    <location>
        <begin position="2131"/>
        <end position="2142"/>
    </location>
</feature>
<dbReference type="EMBL" id="MT936825">
    <property type="protein sequence ID" value="URM60689.1"/>
    <property type="molecule type" value="mRNA"/>
</dbReference>
<feature type="compositionally biased region" description="Basic and acidic residues" evidence="6">
    <location>
        <begin position="1760"/>
        <end position="1772"/>
    </location>
</feature>
<dbReference type="GO" id="GO:0036396">
    <property type="term" value="C:RNA N6-methyladenosine methyltransferase complex"/>
    <property type="evidence" value="ECO:0007669"/>
    <property type="project" value="TreeGrafter"/>
</dbReference>
<feature type="compositionally biased region" description="Basic and acidic residues" evidence="6">
    <location>
        <begin position="1645"/>
        <end position="1658"/>
    </location>
</feature>
<dbReference type="GO" id="GO:0005634">
    <property type="term" value="C:nucleus"/>
    <property type="evidence" value="ECO:0007669"/>
    <property type="project" value="UniProtKB-SubCell"/>
</dbReference>
<evidence type="ECO:0000313" key="8">
    <source>
        <dbReference type="EMBL" id="URM60689.1"/>
    </source>
</evidence>
<comment type="similarity">
    <text evidence="2">Belongs to the vir family.</text>
</comment>
<feature type="compositionally biased region" description="Low complexity" evidence="6">
    <location>
        <begin position="1595"/>
        <end position="1607"/>
    </location>
</feature>
<evidence type="ECO:0000256" key="1">
    <source>
        <dbReference type="ARBA" id="ARBA00004123"/>
    </source>
</evidence>
<evidence type="ECO:0000256" key="4">
    <source>
        <dbReference type="ARBA" id="ARBA00023187"/>
    </source>
</evidence>
<feature type="compositionally biased region" description="Basic and acidic residues" evidence="6">
    <location>
        <begin position="1573"/>
        <end position="1584"/>
    </location>
</feature>
<name>A0A976X760_GYMSY</name>
<organism evidence="8">
    <name type="scientific">Gymnema sylvestre</name>
    <name type="common">Gurmar</name>
    <name type="synonym">Periploca sylvestris</name>
    <dbReference type="NCBI Taxonomy" id="4068"/>
    <lineage>
        <taxon>Eukaryota</taxon>
        <taxon>Viridiplantae</taxon>
        <taxon>Streptophyta</taxon>
        <taxon>Embryophyta</taxon>
        <taxon>Tracheophyta</taxon>
        <taxon>Spermatophyta</taxon>
        <taxon>Magnoliopsida</taxon>
        <taxon>eudicotyledons</taxon>
        <taxon>Gunneridae</taxon>
        <taxon>Pentapetalae</taxon>
        <taxon>asterids</taxon>
        <taxon>lamiids</taxon>
        <taxon>Gentianales</taxon>
        <taxon>Apocynaceae</taxon>
        <taxon>Asclepiadoideae</taxon>
        <taxon>Marsdenieae</taxon>
        <taxon>Gymnema</taxon>
    </lineage>
</organism>
<feature type="compositionally biased region" description="Polar residues" evidence="6">
    <location>
        <begin position="1949"/>
        <end position="1962"/>
    </location>
</feature>
<evidence type="ECO:0000256" key="3">
    <source>
        <dbReference type="ARBA" id="ARBA00022664"/>
    </source>
</evidence>
<comment type="subcellular location">
    <subcellularLocation>
        <location evidence="1">Nucleus</location>
    </subcellularLocation>
</comment>
<proteinExistence type="evidence at transcript level"/>
<feature type="compositionally biased region" description="Polar residues" evidence="6">
    <location>
        <begin position="1804"/>
        <end position="1819"/>
    </location>
</feature>
<keyword evidence="4" id="KW-0508">mRNA splicing</keyword>
<feature type="region of interest" description="Disordered" evidence="6">
    <location>
        <begin position="2059"/>
        <end position="2093"/>
    </location>
</feature>
<feature type="region of interest" description="Disordered" evidence="6">
    <location>
        <begin position="2123"/>
        <end position="2142"/>
    </location>
</feature>
<feature type="domain" description="Virilizer N-terminal" evidence="7">
    <location>
        <begin position="8"/>
        <end position="123"/>
    </location>
</feature>
<feature type="compositionally biased region" description="Acidic residues" evidence="6">
    <location>
        <begin position="1659"/>
        <end position="1677"/>
    </location>
</feature>
<dbReference type="InterPro" id="IPR031801">
    <property type="entry name" value="VIR_N"/>
</dbReference>
<feature type="compositionally biased region" description="Low complexity" evidence="6">
    <location>
        <begin position="1901"/>
        <end position="1918"/>
    </location>
</feature>
<feature type="compositionally biased region" description="Basic and acidic residues" evidence="6">
    <location>
        <begin position="1609"/>
        <end position="1622"/>
    </location>
</feature>
<evidence type="ECO:0000256" key="5">
    <source>
        <dbReference type="ARBA" id="ARBA00023242"/>
    </source>
</evidence>
<feature type="compositionally biased region" description="Low complexity" evidence="6">
    <location>
        <begin position="1784"/>
        <end position="1797"/>
    </location>
</feature>
<evidence type="ECO:0000259" key="7">
    <source>
        <dbReference type="Pfam" id="PF15912"/>
    </source>
</evidence>
<evidence type="ECO:0000256" key="2">
    <source>
        <dbReference type="ARBA" id="ARBA00008371"/>
    </source>
</evidence>
<dbReference type="PANTHER" id="PTHR23185">
    <property type="entry name" value="PROTEIN VIRILIZER HOMOLOG"/>
    <property type="match status" value="1"/>
</dbReference>
<evidence type="ECO:0000256" key="6">
    <source>
        <dbReference type="SAM" id="MobiDB-lite"/>
    </source>
</evidence>
<keyword evidence="3" id="KW-0507">mRNA processing</keyword>
<dbReference type="GO" id="GO:0008380">
    <property type="term" value="P:RNA splicing"/>
    <property type="evidence" value="ECO:0007669"/>
    <property type="project" value="UniProtKB-KW"/>
</dbReference>
<feature type="compositionally biased region" description="Polar residues" evidence="6">
    <location>
        <begin position="1731"/>
        <end position="1744"/>
    </location>
</feature>
<feature type="compositionally biased region" description="Pro residues" evidence="6">
    <location>
        <begin position="1847"/>
        <end position="1860"/>
    </location>
</feature>
<feature type="compositionally biased region" description="Polar residues" evidence="6">
    <location>
        <begin position="1532"/>
        <end position="1553"/>
    </location>
</feature>
<keyword evidence="5" id="KW-0539">Nucleus</keyword>
<protein>
    <submittedName>
        <fullName evidence="8">Dof family protein</fullName>
    </submittedName>
</protein>
<accession>A0A976X760</accession>
<feature type="compositionally biased region" description="Low complexity" evidence="6">
    <location>
        <begin position="2069"/>
        <end position="2080"/>
    </location>
</feature>
<dbReference type="GO" id="GO:0003723">
    <property type="term" value="F:RNA binding"/>
    <property type="evidence" value="ECO:0007669"/>
    <property type="project" value="TreeGrafter"/>
</dbReference>